<reference evidence="4" key="1">
    <citation type="submission" date="2017-02" db="EMBL/GenBank/DDBJ databases">
        <authorList>
            <person name="Varghese N."/>
            <person name="Submissions S."/>
        </authorList>
    </citation>
    <scope>NUCLEOTIDE SEQUENCE [LARGE SCALE GENOMIC DNA]</scope>
    <source>
        <strain evidence="4">DSM 23405</strain>
    </source>
</reference>
<feature type="transmembrane region" description="Helical" evidence="1">
    <location>
        <begin position="129"/>
        <end position="150"/>
    </location>
</feature>
<gene>
    <name evidence="3" type="ORF">SAMN05660776_1147</name>
</gene>
<dbReference type="PANTHER" id="PTHR34220">
    <property type="entry name" value="SENSOR HISTIDINE KINASE YPDA"/>
    <property type="match status" value="1"/>
</dbReference>
<feature type="transmembrane region" description="Helical" evidence="1">
    <location>
        <begin position="21"/>
        <end position="37"/>
    </location>
</feature>
<dbReference type="Proteomes" id="UP000190230">
    <property type="component" value="Unassembled WGS sequence"/>
</dbReference>
<keyword evidence="1" id="KW-1133">Transmembrane helix</keyword>
<keyword evidence="4" id="KW-1185">Reference proteome</keyword>
<feature type="transmembrane region" description="Helical" evidence="1">
    <location>
        <begin position="83"/>
        <end position="109"/>
    </location>
</feature>
<dbReference type="GO" id="GO:0016020">
    <property type="term" value="C:membrane"/>
    <property type="evidence" value="ECO:0007669"/>
    <property type="project" value="InterPro"/>
</dbReference>
<sequence>MPLRKRFKRDFFLNDKWEYKITPLDHIIFWSVYFIFNTLRWGSYYGDYLYSLKTNSLGFPIHIILCYLTIYLLIPKFIYTRKFLWFISILIIAIFLMVLLKFELTYLLISNNVWPEGPGETSTFSLNYIMVMMLGELYVISFVTAIKVTINWMSENKRAAKLEKTQLETELRFLRSQISPHFFFNTLNNIYSLSLSKSNKTPETILKLSELMRYLLYETKPNSQPLDKEINCIKNYLDLEKIRYGEKLSLDLKVEGNTANKKITPMLLIPFIENAFKHGANKSIKAVFIKIELIIKGDILYFRASNSLPKPEETKTYLQKGLEDKQQGGIGIENVKKRLSLCYNKTDYELKITKDETEFLVDLKLKLE</sequence>
<dbReference type="InterPro" id="IPR050640">
    <property type="entry name" value="Bact_2-comp_sensor_kinase"/>
</dbReference>
<proteinExistence type="predicted"/>
<evidence type="ECO:0000313" key="4">
    <source>
        <dbReference type="Proteomes" id="UP000190230"/>
    </source>
</evidence>
<dbReference type="PANTHER" id="PTHR34220:SF7">
    <property type="entry name" value="SENSOR HISTIDINE KINASE YPDA"/>
    <property type="match status" value="1"/>
</dbReference>
<name>A0A1T5BFC4_9FLAO</name>
<evidence type="ECO:0000259" key="2">
    <source>
        <dbReference type="Pfam" id="PF06580"/>
    </source>
</evidence>
<evidence type="ECO:0000313" key="3">
    <source>
        <dbReference type="EMBL" id="SKB46001.1"/>
    </source>
</evidence>
<dbReference type="InterPro" id="IPR010559">
    <property type="entry name" value="Sig_transdc_His_kin_internal"/>
</dbReference>
<dbReference type="AlphaFoldDB" id="A0A1T5BFC4"/>
<dbReference type="STRING" id="241145.SAMN05660776_1147"/>
<evidence type="ECO:0000256" key="1">
    <source>
        <dbReference type="SAM" id="Phobius"/>
    </source>
</evidence>
<dbReference type="OrthoDB" id="9809908at2"/>
<organism evidence="3 4">
    <name type="scientific">Salegentibacter holothuriorum</name>
    <dbReference type="NCBI Taxonomy" id="241145"/>
    <lineage>
        <taxon>Bacteria</taxon>
        <taxon>Pseudomonadati</taxon>
        <taxon>Bacteroidota</taxon>
        <taxon>Flavobacteriia</taxon>
        <taxon>Flavobacteriales</taxon>
        <taxon>Flavobacteriaceae</taxon>
        <taxon>Salegentibacter</taxon>
    </lineage>
</organism>
<dbReference type="Pfam" id="PF06580">
    <property type="entry name" value="His_kinase"/>
    <property type="match status" value="1"/>
</dbReference>
<feature type="domain" description="Signal transduction histidine kinase internal region" evidence="2">
    <location>
        <begin position="170"/>
        <end position="248"/>
    </location>
</feature>
<feature type="transmembrane region" description="Helical" evidence="1">
    <location>
        <begin position="57"/>
        <end position="74"/>
    </location>
</feature>
<dbReference type="GO" id="GO:0000155">
    <property type="term" value="F:phosphorelay sensor kinase activity"/>
    <property type="evidence" value="ECO:0007669"/>
    <property type="project" value="InterPro"/>
</dbReference>
<keyword evidence="1" id="KW-0472">Membrane</keyword>
<keyword evidence="1" id="KW-0812">Transmembrane</keyword>
<accession>A0A1T5BFC4</accession>
<dbReference type="EMBL" id="FUYY01000002">
    <property type="protein sequence ID" value="SKB46001.1"/>
    <property type="molecule type" value="Genomic_DNA"/>
</dbReference>
<protein>
    <submittedName>
        <fullName evidence="3">GHKL domain-containing protein</fullName>
    </submittedName>
</protein>